<keyword evidence="7" id="KW-0175">Coiled coil</keyword>
<sequence>MNFFYSPPRYQRGNSFLSFLQEFESFCDSVKASDAAKKHAFLQSLPEDMKFSMTDGRKELYDLSYDELIQQAKDTASGLSSQKHAMQQLFQRTQGFDESVRSFLEAIAQLGKMAYPNDEQHEMRSSVLYNLLVQGLRDRQQASQILRDNSKNAQPDFYATAKSIIENAERTHHEPRIMTSEVAAVTRDHQDVSQLKLTVEKLRDEISQLRNEMKTTREPREERRRLQCFNCGEYGHIARRCHRQRARNLRRVFDVHGTNSNPPREIYQVQTMDQDLHRYANININESSVFALIDTGATVTVISKSLYDTLQTTLTKCPTGIGFVGAGGKPINMLGRCKVKISVAGCIEFCNVYVCDSIADHCILGIDYLQHNRCVVNYEKMFLKAGGGTIPILKFPGLANSHVVKLLDFARIPPFTELLLPGTFDGQPDMPDVEVLIERLNNVQEKWNVAVAEYVTSTQANLVQLRLANPSDVEIVIPSGSSVARVVPIAGEGNIQYTNAYSILPITENKFADVELPALHDELCLDKLELSEVERQKLFSVISSYRDVFSLHPYDIGQTELVEHSIETGDSLPI</sequence>
<keyword evidence="4" id="KW-0255">Endonuclease</keyword>
<keyword evidence="1" id="KW-0808">Transferase</keyword>
<dbReference type="PROSITE" id="PS50175">
    <property type="entry name" value="ASP_PROT_RETROV"/>
    <property type="match status" value="1"/>
</dbReference>
<accession>A0ABP0EW65</accession>
<keyword evidence="6" id="KW-0863">Zinc-finger</keyword>
<dbReference type="Gene3D" id="2.40.70.10">
    <property type="entry name" value="Acid Proteases"/>
    <property type="match status" value="1"/>
</dbReference>
<keyword evidence="6" id="KW-0862">Zinc</keyword>
<dbReference type="PANTHER" id="PTHR37984:SF5">
    <property type="entry name" value="PROTEIN NYNRIN-LIKE"/>
    <property type="match status" value="1"/>
</dbReference>
<dbReference type="SUPFAM" id="SSF57756">
    <property type="entry name" value="Retrovirus zinc finger-like domains"/>
    <property type="match status" value="1"/>
</dbReference>
<dbReference type="PROSITE" id="PS00141">
    <property type="entry name" value="ASP_PROTEASE"/>
    <property type="match status" value="1"/>
</dbReference>
<reference evidence="10 11" key="1">
    <citation type="submission" date="2024-02" db="EMBL/GenBank/DDBJ databases">
        <authorList>
            <person name="Daric V."/>
            <person name="Darras S."/>
        </authorList>
    </citation>
    <scope>NUCLEOTIDE SEQUENCE [LARGE SCALE GENOMIC DNA]</scope>
</reference>
<organism evidence="10 11">
    <name type="scientific">Clavelina lepadiformis</name>
    <name type="common">Light-bulb sea squirt</name>
    <name type="synonym">Ascidia lepadiformis</name>
    <dbReference type="NCBI Taxonomy" id="159417"/>
    <lineage>
        <taxon>Eukaryota</taxon>
        <taxon>Metazoa</taxon>
        <taxon>Chordata</taxon>
        <taxon>Tunicata</taxon>
        <taxon>Ascidiacea</taxon>
        <taxon>Aplousobranchia</taxon>
        <taxon>Clavelinidae</taxon>
        <taxon>Clavelina</taxon>
    </lineage>
</organism>
<dbReference type="Pfam" id="PF00098">
    <property type="entry name" value="zf-CCHC"/>
    <property type="match status" value="1"/>
</dbReference>
<dbReference type="InterPro" id="IPR036875">
    <property type="entry name" value="Znf_CCHC_sf"/>
</dbReference>
<dbReference type="PANTHER" id="PTHR37984">
    <property type="entry name" value="PROTEIN CBG26694"/>
    <property type="match status" value="1"/>
</dbReference>
<dbReference type="PROSITE" id="PS50158">
    <property type="entry name" value="ZF_CCHC"/>
    <property type="match status" value="1"/>
</dbReference>
<dbReference type="EMBL" id="CAWYQH010000001">
    <property type="protein sequence ID" value="CAK8671669.1"/>
    <property type="molecule type" value="Genomic_DNA"/>
</dbReference>
<evidence type="ECO:0000313" key="11">
    <source>
        <dbReference type="Proteomes" id="UP001642483"/>
    </source>
</evidence>
<keyword evidence="5" id="KW-0378">Hydrolase</keyword>
<dbReference type="SUPFAM" id="SSF50630">
    <property type="entry name" value="Acid proteases"/>
    <property type="match status" value="1"/>
</dbReference>
<dbReference type="InterPro" id="IPR001969">
    <property type="entry name" value="Aspartic_peptidase_AS"/>
</dbReference>
<evidence type="ECO:0000259" key="8">
    <source>
        <dbReference type="PROSITE" id="PS50158"/>
    </source>
</evidence>
<keyword evidence="2" id="KW-0548">Nucleotidyltransferase</keyword>
<evidence type="ECO:0000313" key="10">
    <source>
        <dbReference type="EMBL" id="CAK8671669.1"/>
    </source>
</evidence>
<protein>
    <recommendedName>
        <fullName evidence="12">CCHC-type domain-containing protein</fullName>
    </recommendedName>
</protein>
<dbReference type="Pfam" id="PF13975">
    <property type="entry name" value="gag-asp_proteas"/>
    <property type="match status" value="1"/>
</dbReference>
<feature type="domain" description="Peptidase A2" evidence="9">
    <location>
        <begin position="289"/>
        <end position="328"/>
    </location>
</feature>
<evidence type="ECO:0000256" key="7">
    <source>
        <dbReference type="SAM" id="Coils"/>
    </source>
</evidence>
<dbReference type="Gene3D" id="4.10.60.10">
    <property type="entry name" value="Zinc finger, CCHC-type"/>
    <property type="match status" value="1"/>
</dbReference>
<dbReference type="InterPro" id="IPR001878">
    <property type="entry name" value="Znf_CCHC"/>
</dbReference>
<dbReference type="InterPro" id="IPR021109">
    <property type="entry name" value="Peptidase_aspartic_dom_sf"/>
</dbReference>
<dbReference type="Proteomes" id="UP001642483">
    <property type="component" value="Unassembled WGS sequence"/>
</dbReference>
<evidence type="ECO:0000256" key="4">
    <source>
        <dbReference type="ARBA" id="ARBA00022759"/>
    </source>
</evidence>
<comment type="caution">
    <text evidence="10">The sequence shown here is derived from an EMBL/GenBank/DDBJ whole genome shotgun (WGS) entry which is preliminary data.</text>
</comment>
<keyword evidence="11" id="KW-1185">Reference proteome</keyword>
<evidence type="ECO:0000256" key="3">
    <source>
        <dbReference type="ARBA" id="ARBA00022722"/>
    </source>
</evidence>
<feature type="domain" description="CCHC-type" evidence="8">
    <location>
        <begin position="228"/>
        <end position="241"/>
    </location>
</feature>
<evidence type="ECO:0000256" key="2">
    <source>
        <dbReference type="ARBA" id="ARBA00022695"/>
    </source>
</evidence>
<gene>
    <name evidence="10" type="ORF">CVLEPA_LOCUS716</name>
</gene>
<keyword evidence="6" id="KW-0479">Metal-binding</keyword>
<dbReference type="SMART" id="SM00343">
    <property type="entry name" value="ZnF_C2HC"/>
    <property type="match status" value="1"/>
</dbReference>
<proteinExistence type="predicted"/>
<feature type="coiled-coil region" evidence="7">
    <location>
        <begin position="192"/>
        <end position="219"/>
    </location>
</feature>
<name>A0ABP0EW65_CLALP</name>
<evidence type="ECO:0000256" key="6">
    <source>
        <dbReference type="PROSITE-ProRule" id="PRU00047"/>
    </source>
</evidence>
<evidence type="ECO:0000259" key="9">
    <source>
        <dbReference type="PROSITE" id="PS50175"/>
    </source>
</evidence>
<dbReference type="CDD" id="cd00303">
    <property type="entry name" value="retropepsin_like"/>
    <property type="match status" value="1"/>
</dbReference>
<dbReference type="InterPro" id="IPR050951">
    <property type="entry name" value="Retrovirus_Pol_polyprotein"/>
</dbReference>
<evidence type="ECO:0000256" key="5">
    <source>
        <dbReference type="ARBA" id="ARBA00022801"/>
    </source>
</evidence>
<dbReference type="InterPro" id="IPR001995">
    <property type="entry name" value="Peptidase_A2_cat"/>
</dbReference>
<keyword evidence="3" id="KW-0540">Nuclease</keyword>
<evidence type="ECO:0008006" key="12">
    <source>
        <dbReference type="Google" id="ProtNLM"/>
    </source>
</evidence>
<evidence type="ECO:0000256" key="1">
    <source>
        <dbReference type="ARBA" id="ARBA00022679"/>
    </source>
</evidence>